<comment type="caution">
    <text evidence="2">The sequence shown here is derived from an EMBL/GenBank/DDBJ whole genome shotgun (WGS) entry which is preliminary data.</text>
</comment>
<keyword evidence="1" id="KW-0812">Transmembrane</keyword>
<evidence type="ECO:0000256" key="1">
    <source>
        <dbReference type="SAM" id="Phobius"/>
    </source>
</evidence>
<organism evidence="2 3">
    <name type="scientific">Gordonia crocea</name>
    <dbReference type="NCBI Taxonomy" id="589162"/>
    <lineage>
        <taxon>Bacteria</taxon>
        <taxon>Bacillati</taxon>
        <taxon>Actinomycetota</taxon>
        <taxon>Actinomycetes</taxon>
        <taxon>Mycobacteriales</taxon>
        <taxon>Gordoniaceae</taxon>
        <taxon>Gordonia</taxon>
    </lineage>
</organism>
<evidence type="ECO:0000313" key="3">
    <source>
        <dbReference type="Proteomes" id="UP000444980"/>
    </source>
</evidence>
<protein>
    <submittedName>
        <fullName evidence="2">Uncharacterized protein</fullName>
    </submittedName>
</protein>
<accession>A0A7I9UVA7</accession>
<keyword evidence="1" id="KW-1133">Transmembrane helix</keyword>
<gene>
    <name evidence="2" type="ORF">nbrc107697_11570</name>
</gene>
<keyword evidence="3" id="KW-1185">Reference proteome</keyword>
<evidence type="ECO:0000313" key="2">
    <source>
        <dbReference type="EMBL" id="GED97118.1"/>
    </source>
</evidence>
<feature type="transmembrane region" description="Helical" evidence="1">
    <location>
        <begin position="29"/>
        <end position="51"/>
    </location>
</feature>
<sequence>MNKPVAQACIAVDLVLLVGLVIWRPWGPIPMVIVGTVLFAGALTGLLLIPLGPDPAAARVRTAARVPTSPPAPEPVRRQWERAVEHHRGVLSAYGAYELDPSMLLKYPAMWDLSAPAVTNFHDALELVGSLATDDYPDEKSARDYVDAVTMLRRDWAAADRFARSTGTANLAQADAAACERALKVWNHADGTDGHERAAYLKQVIATIDTLSERGVITAPEQIQAQLATQVRKAIEK</sequence>
<keyword evidence="1" id="KW-0472">Membrane</keyword>
<dbReference type="RefSeq" id="WP_161926486.1">
    <property type="nucleotide sequence ID" value="NZ_BJOU01000001.1"/>
</dbReference>
<dbReference type="EMBL" id="BJOU01000001">
    <property type="protein sequence ID" value="GED97118.1"/>
    <property type="molecule type" value="Genomic_DNA"/>
</dbReference>
<dbReference type="Proteomes" id="UP000444980">
    <property type="component" value="Unassembled WGS sequence"/>
</dbReference>
<reference evidence="3" key="1">
    <citation type="submission" date="2019-06" db="EMBL/GenBank/DDBJ databases">
        <title>Gordonia isolated from sludge of a wastewater treatment plant.</title>
        <authorList>
            <person name="Tamura T."/>
            <person name="Aoyama K."/>
            <person name="Kang Y."/>
            <person name="Saito S."/>
            <person name="Akiyama N."/>
            <person name="Yazawa K."/>
            <person name="Gonoi T."/>
            <person name="Mikami Y."/>
        </authorList>
    </citation>
    <scope>NUCLEOTIDE SEQUENCE [LARGE SCALE GENOMIC DNA]</scope>
    <source>
        <strain evidence="3">NBRC 107697</strain>
    </source>
</reference>
<dbReference type="OrthoDB" id="4520927at2"/>
<proteinExistence type="predicted"/>
<feature type="transmembrane region" description="Helical" evidence="1">
    <location>
        <begin position="5"/>
        <end position="23"/>
    </location>
</feature>
<dbReference type="AlphaFoldDB" id="A0A7I9UVA7"/>
<name>A0A7I9UVA7_9ACTN</name>